<evidence type="ECO:0000256" key="2">
    <source>
        <dbReference type="ARBA" id="ARBA00007613"/>
    </source>
</evidence>
<evidence type="ECO:0000256" key="8">
    <source>
        <dbReference type="SAM" id="SignalP"/>
    </source>
</evidence>
<evidence type="ECO:0000256" key="3">
    <source>
        <dbReference type="ARBA" id="ARBA00022448"/>
    </source>
</evidence>
<dbReference type="Pfam" id="PF02321">
    <property type="entry name" value="OEP"/>
    <property type="match status" value="2"/>
</dbReference>
<evidence type="ECO:0000256" key="1">
    <source>
        <dbReference type="ARBA" id="ARBA00004442"/>
    </source>
</evidence>
<dbReference type="InterPro" id="IPR051906">
    <property type="entry name" value="TolC-like"/>
</dbReference>
<evidence type="ECO:0000313" key="10">
    <source>
        <dbReference type="Proteomes" id="UP001163821"/>
    </source>
</evidence>
<keyword evidence="6" id="KW-0472">Membrane</keyword>
<dbReference type="Gene3D" id="1.20.1600.10">
    <property type="entry name" value="Outer membrane efflux proteins (OEP)"/>
    <property type="match status" value="1"/>
</dbReference>
<keyword evidence="7" id="KW-0998">Cell outer membrane</keyword>
<dbReference type="EMBL" id="JAPAAF010000006">
    <property type="protein sequence ID" value="MCW0482423.1"/>
    <property type="molecule type" value="Genomic_DNA"/>
</dbReference>
<evidence type="ECO:0000256" key="6">
    <source>
        <dbReference type="ARBA" id="ARBA00023136"/>
    </source>
</evidence>
<accession>A0AA41YAE4</accession>
<proteinExistence type="inferred from homology"/>
<keyword evidence="10" id="KW-1185">Reference proteome</keyword>
<gene>
    <name evidence="9" type="ORF">N2K84_06755</name>
</gene>
<evidence type="ECO:0000256" key="5">
    <source>
        <dbReference type="ARBA" id="ARBA00022692"/>
    </source>
</evidence>
<feature type="chain" id="PRO_5041204448" evidence="8">
    <location>
        <begin position="22"/>
        <end position="430"/>
    </location>
</feature>
<dbReference type="SUPFAM" id="SSF56954">
    <property type="entry name" value="Outer membrane efflux proteins (OEP)"/>
    <property type="match status" value="1"/>
</dbReference>
<feature type="signal peptide" evidence="8">
    <location>
        <begin position="1"/>
        <end position="21"/>
    </location>
</feature>
<comment type="caution">
    <text evidence="9">The sequence shown here is derived from an EMBL/GenBank/DDBJ whole genome shotgun (WGS) entry which is preliminary data.</text>
</comment>
<name>A0AA41YAE4_9BACT</name>
<keyword evidence="4" id="KW-1134">Transmembrane beta strand</keyword>
<comment type="subcellular location">
    <subcellularLocation>
        <location evidence="1">Cell outer membrane</location>
    </subcellularLocation>
</comment>
<sequence>MIRYSLLLAILFITCSGFGQQALSLTDAIRIALDNNYDLQLTRQDEQIAAIRNSWGTVGRYPYVNLSLESRNNINENQTEDYVQNQYLGSANVSWTLFDGFAVRINKQKLDELEELSRQNTGIMIEGTIQSVVLAYYAVLLEKEKLEVYRGVMNLSEDLYNRAVAKKDFGTAVTYDVLQAQNAFLADKSAFLTQEVAHKNALRNLNYLLAVTNNPDYQFTSEFSAIPVDYSLAKLSEQMMANNKSLKNQYINQNLLKNAVALAKSDFYPSLAFAGGITGSRLGTDYETRGVSWGNSANLYGNLTLSFNLFSGGNRKRAKQIAEIEQSMGDVQLEQMKHELDNQLANIFEFYLVRKELLNVAAENLATANLNLQISREKFESGAINSFNFRDVQNLYLNAALRELEAIYSFIDTHTSLLRMTGSIIQQYEQ</sequence>
<comment type="similarity">
    <text evidence="2">Belongs to the outer membrane factor (OMF) (TC 1.B.17) family.</text>
</comment>
<dbReference type="Proteomes" id="UP001163821">
    <property type="component" value="Unassembled WGS sequence"/>
</dbReference>
<dbReference type="AlphaFoldDB" id="A0AA41YAE4"/>
<organism evidence="9 10">
    <name type="scientific">Gaoshiqia sediminis</name>
    <dbReference type="NCBI Taxonomy" id="2986998"/>
    <lineage>
        <taxon>Bacteria</taxon>
        <taxon>Pseudomonadati</taxon>
        <taxon>Bacteroidota</taxon>
        <taxon>Bacteroidia</taxon>
        <taxon>Marinilabiliales</taxon>
        <taxon>Prolixibacteraceae</taxon>
        <taxon>Gaoshiqia</taxon>
    </lineage>
</organism>
<keyword evidence="5" id="KW-0812">Transmembrane</keyword>
<keyword evidence="8" id="KW-0732">Signal</keyword>
<dbReference type="PANTHER" id="PTHR30026">
    <property type="entry name" value="OUTER MEMBRANE PROTEIN TOLC"/>
    <property type="match status" value="1"/>
</dbReference>
<dbReference type="GO" id="GO:1990281">
    <property type="term" value="C:efflux pump complex"/>
    <property type="evidence" value="ECO:0007669"/>
    <property type="project" value="TreeGrafter"/>
</dbReference>
<dbReference type="GO" id="GO:0015562">
    <property type="term" value="F:efflux transmembrane transporter activity"/>
    <property type="evidence" value="ECO:0007669"/>
    <property type="project" value="InterPro"/>
</dbReference>
<reference evidence="9" key="1">
    <citation type="submission" date="2022-10" db="EMBL/GenBank/DDBJ databases">
        <title>Gaoshiqiia sediminis gen. nov., sp. nov., isolated from coastal sediment.</title>
        <authorList>
            <person name="Yu W.X."/>
            <person name="Mu D.S."/>
            <person name="Du J.Z."/>
            <person name="Liang Y.Q."/>
        </authorList>
    </citation>
    <scope>NUCLEOTIDE SEQUENCE</scope>
    <source>
        <strain evidence="9">A06</strain>
    </source>
</reference>
<dbReference type="PANTHER" id="PTHR30026:SF20">
    <property type="entry name" value="OUTER MEMBRANE PROTEIN TOLC"/>
    <property type="match status" value="1"/>
</dbReference>
<protein>
    <submittedName>
        <fullName evidence="9">TolC family protein</fullName>
    </submittedName>
</protein>
<dbReference type="InterPro" id="IPR003423">
    <property type="entry name" value="OMP_efflux"/>
</dbReference>
<keyword evidence="3" id="KW-0813">Transport</keyword>
<dbReference type="GO" id="GO:0009279">
    <property type="term" value="C:cell outer membrane"/>
    <property type="evidence" value="ECO:0007669"/>
    <property type="project" value="UniProtKB-SubCell"/>
</dbReference>
<evidence type="ECO:0000313" key="9">
    <source>
        <dbReference type="EMBL" id="MCW0482423.1"/>
    </source>
</evidence>
<evidence type="ECO:0000256" key="4">
    <source>
        <dbReference type="ARBA" id="ARBA00022452"/>
    </source>
</evidence>
<dbReference type="RefSeq" id="WP_282591026.1">
    <property type="nucleotide sequence ID" value="NZ_JAPAAF010000006.1"/>
</dbReference>
<dbReference type="GO" id="GO:0015288">
    <property type="term" value="F:porin activity"/>
    <property type="evidence" value="ECO:0007669"/>
    <property type="project" value="TreeGrafter"/>
</dbReference>
<evidence type="ECO:0000256" key="7">
    <source>
        <dbReference type="ARBA" id="ARBA00023237"/>
    </source>
</evidence>